<dbReference type="HAMAP" id="MF_01201">
    <property type="entry name" value="Ala_racemase"/>
    <property type="match status" value="1"/>
</dbReference>
<keyword evidence="2" id="KW-0663">Pyridoxal phosphate</keyword>
<dbReference type="AlphaFoldDB" id="A0A3B1CBX5"/>
<comment type="cofactor">
    <cofactor evidence="1">
        <name>pyridoxal 5'-phosphate</name>
        <dbReference type="ChEBI" id="CHEBI:597326"/>
    </cofactor>
</comment>
<dbReference type="SUPFAM" id="SSF51419">
    <property type="entry name" value="PLP-binding barrel"/>
    <property type="match status" value="1"/>
</dbReference>
<dbReference type="FunFam" id="3.20.20.10:FF:000002">
    <property type="entry name" value="Alanine racemase"/>
    <property type="match status" value="1"/>
</dbReference>
<dbReference type="PANTHER" id="PTHR30511">
    <property type="entry name" value="ALANINE RACEMASE"/>
    <property type="match status" value="1"/>
</dbReference>
<dbReference type="Gene3D" id="2.40.37.10">
    <property type="entry name" value="Lyase, Ornithine Decarboxylase, Chain A, domain 1"/>
    <property type="match status" value="1"/>
</dbReference>
<dbReference type="PRINTS" id="PR00992">
    <property type="entry name" value="ALARACEMASE"/>
</dbReference>
<reference evidence="5" key="1">
    <citation type="submission" date="2018-06" db="EMBL/GenBank/DDBJ databases">
        <authorList>
            <person name="Zhirakovskaya E."/>
        </authorList>
    </citation>
    <scope>NUCLEOTIDE SEQUENCE</scope>
</reference>
<gene>
    <name evidence="5" type="ORF">MNBD_NITROSPINAE02-2193</name>
</gene>
<dbReference type="GO" id="GO:0030170">
    <property type="term" value="F:pyridoxal phosphate binding"/>
    <property type="evidence" value="ECO:0007669"/>
    <property type="project" value="TreeGrafter"/>
</dbReference>
<organism evidence="5">
    <name type="scientific">hydrothermal vent metagenome</name>
    <dbReference type="NCBI Taxonomy" id="652676"/>
    <lineage>
        <taxon>unclassified sequences</taxon>
        <taxon>metagenomes</taxon>
        <taxon>ecological metagenomes</taxon>
    </lineage>
</organism>
<sequence>MNFPAYANINLDRLNSNLDIIHKRAKVPMTPVIKANAYGHGAAPVAKDIWRRKDVAALSVGTVAEGAELRKAGIKGRIIVLDGFLPEQAGAVSLYSLEVVVSSFDEAKLLARKSARRPIPVHVKINTGMTRLGADPEGALDFFNQVSGLKKVAIVGLMTHFAASNIAKGGSTTQISLFSDIISAIRSSGRTIPPIHAANTAAIFRHPQSHYDMVRPGIGIYGIQEFGGKNAGLSPVLSLFAKVTMIRSVKKGTPVSYQSTWISPGKRRVALVAIGYADGYSRSLSNRAHAIINGKKIKQIGIICMDNCLFDVTGANASPGDDVTLIGGDKRAIITVNQLARKIGSITYETLCSIGRRVARIYVKRGKIKMVREGF</sequence>
<dbReference type="InterPro" id="IPR020622">
    <property type="entry name" value="Ala_racemase_pyridoxalP-BS"/>
</dbReference>
<dbReference type="InterPro" id="IPR001608">
    <property type="entry name" value="Ala_racemase_N"/>
</dbReference>
<dbReference type="Pfam" id="PF00842">
    <property type="entry name" value="Ala_racemase_C"/>
    <property type="match status" value="1"/>
</dbReference>
<dbReference type="PROSITE" id="PS00395">
    <property type="entry name" value="ALANINE_RACEMASE"/>
    <property type="match status" value="1"/>
</dbReference>
<dbReference type="EC" id="5.1.1.1" evidence="5"/>
<dbReference type="GO" id="GO:0005829">
    <property type="term" value="C:cytosol"/>
    <property type="evidence" value="ECO:0007669"/>
    <property type="project" value="TreeGrafter"/>
</dbReference>
<dbReference type="Gene3D" id="3.20.20.10">
    <property type="entry name" value="Alanine racemase"/>
    <property type="match status" value="1"/>
</dbReference>
<evidence type="ECO:0000256" key="2">
    <source>
        <dbReference type="ARBA" id="ARBA00022898"/>
    </source>
</evidence>
<dbReference type="PANTHER" id="PTHR30511:SF0">
    <property type="entry name" value="ALANINE RACEMASE, CATABOLIC-RELATED"/>
    <property type="match status" value="1"/>
</dbReference>
<dbReference type="EMBL" id="UOGE01000053">
    <property type="protein sequence ID" value="VAX20280.1"/>
    <property type="molecule type" value="Genomic_DNA"/>
</dbReference>
<evidence type="ECO:0000256" key="3">
    <source>
        <dbReference type="ARBA" id="ARBA00023235"/>
    </source>
</evidence>
<evidence type="ECO:0000313" key="5">
    <source>
        <dbReference type="EMBL" id="VAX20280.1"/>
    </source>
</evidence>
<dbReference type="InterPro" id="IPR000821">
    <property type="entry name" value="Ala_racemase"/>
</dbReference>
<dbReference type="InterPro" id="IPR029066">
    <property type="entry name" value="PLP-binding_barrel"/>
</dbReference>
<dbReference type="SUPFAM" id="SSF50621">
    <property type="entry name" value="Alanine racemase C-terminal domain-like"/>
    <property type="match status" value="1"/>
</dbReference>
<protein>
    <submittedName>
        <fullName evidence="5">Alanine racemase</fullName>
        <ecNumber evidence="5">5.1.1.1</ecNumber>
    </submittedName>
</protein>
<proteinExistence type="inferred from homology"/>
<name>A0A3B1CBX5_9ZZZZ</name>
<accession>A0A3B1CBX5</accession>
<evidence type="ECO:0000256" key="1">
    <source>
        <dbReference type="ARBA" id="ARBA00001933"/>
    </source>
</evidence>
<dbReference type="InterPro" id="IPR011079">
    <property type="entry name" value="Ala_racemase_C"/>
</dbReference>
<dbReference type="NCBIfam" id="TIGR00492">
    <property type="entry name" value="alr"/>
    <property type="match status" value="1"/>
</dbReference>
<keyword evidence="3 5" id="KW-0413">Isomerase</keyword>
<dbReference type="GO" id="GO:0030632">
    <property type="term" value="P:D-alanine biosynthetic process"/>
    <property type="evidence" value="ECO:0007669"/>
    <property type="project" value="TreeGrafter"/>
</dbReference>
<dbReference type="GO" id="GO:0008784">
    <property type="term" value="F:alanine racemase activity"/>
    <property type="evidence" value="ECO:0007669"/>
    <property type="project" value="UniProtKB-EC"/>
</dbReference>
<feature type="domain" description="Alanine racemase C-terminal" evidence="4">
    <location>
        <begin position="236"/>
        <end position="363"/>
    </location>
</feature>
<dbReference type="SMART" id="SM01005">
    <property type="entry name" value="Ala_racemase_C"/>
    <property type="match status" value="1"/>
</dbReference>
<dbReference type="CDD" id="cd00430">
    <property type="entry name" value="PLPDE_III_AR"/>
    <property type="match status" value="1"/>
</dbReference>
<dbReference type="InterPro" id="IPR009006">
    <property type="entry name" value="Ala_racemase/Decarboxylase_C"/>
</dbReference>
<dbReference type="Pfam" id="PF01168">
    <property type="entry name" value="Ala_racemase_N"/>
    <property type="match status" value="1"/>
</dbReference>
<evidence type="ECO:0000259" key="4">
    <source>
        <dbReference type="SMART" id="SM01005"/>
    </source>
</evidence>